<dbReference type="GO" id="GO:0004888">
    <property type="term" value="F:transmembrane signaling receptor activity"/>
    <property type="evidence" value="ECO:0007669"/>
    <property type="project" value="TreeGrafter"/>
</dbReference>
<evidence type="ECO:0000259" key="6">
    <source>
        <dbReference type="PROSITE" id="PS50111"/>
    </source>
</evidence>
<dbReference type="SUPFAM" id="SSF58104">
    <property type="entry name" value="Methyl-accepting chemotaxis protein (MCP) signaling domain"/>
    <property type="match status" value="1"/>
</dbReference>
<sequence>MKKSITIKILGLVAILLLAGLLSNVLGSSSINNMNTKAQVIATDCMDAVSILADTARSVERVQKFVNSSSTDSAEEEQALENKFTQLKEIVDKFNMPEMSTALQSYETAYNAYYENVKAMAAAGPGAMVPTSTTDTSNATGTTDAANTTTSDAANTNTTTSDAANTNTTTTQSVGTTDNMQNMTDELDASYEALYSLIYGQVDSASQQLTQQYQVSTTLNNILFFVLIIMGIVIIVVTVITVVRPIKSANQQLNMIIDEIDNGKGDLTKRISVKSKDEVGRLVVGMNTFLERLQGIMQKIQIKSENLESSVETVISQVITSEENVNEVSSTMEELAAGMEEISATVEQLSTGVSNVFDSIVYITKQVNDGQNLSGEIQNRSEEYRTNAENGKNKTNKMISGMKEVLNESIEKSKSVIKIQELTKEILDISSQTNLLALNASIEAARAGEAGRGFAVVADEIRSLAENSRNSANNIQNISHLVTESVQKLAEDAKKMLNFVDISVLNDYDMFVDTAEHYRNDSVSIYKILEEFSKNASTLEITMGEMNTGIGEIVNTIDESTKGITNAAGVSSELVFAMKLINDQARNNQEISVALKDEVDIFDKI</sequence>
<organism evidence="8 9">
    <name type="scientific">[Clostridium] fimetarium</name>
    <dbReference type="NCBI Taxonomy" id="99656"/>
    <lineage>
        <taxon>Bacteria</taxon>
        <taxon>Bacillati</taxon>
        <taxon>Bacillota</taxon>
        <taxon>Clostridia</taxon>
        <taxon>Lachnospirales</taxon>
        <taxon>Lachnospiraceae</taxon>
    </lineage>
</organism>
<evidence type="ECO:0000256" key="3">
    <source>
        <dbReference type="PROSITE-ProRule" id="PRU00284"/>
    </source>
</evidence>
<dbReference type="InterPro" id="IPR003660">
    <property type="entry name" value="HAMP_dom"/>
</dbReference>
<feature type="region of interest" description="Disordered" evidence="4">
    <location>
        <begin position="131"/>
        <end position="180"/>
    </location>
</feature>
<keyword evidence="5" id="KW-0472">Membrane</keyword>
<feature type="domain" description="HAMP" evidence="7">
    <location>
        <begin position="240"/>
        <end position="298"/>
    </location>
</feature>
<dbReference type="Proteomes" id="UP000199701">
    <property type="component" value="Unassembled WGS sequence"/>
</dbReference>
<evidence type="ECO:0000259" key="7">
    <source>
        <dbReference type="PROSITE" id="PS50885"/>
    </source>
</evidence>
<evidence type="ECO:0000313" key="8">
    <source>
        <dbReference type="EMBL" id="SEV82188.1"/>
    </source>
</evidence>
<dbReference type="Pfam" id="PF00672">
    <property type="entry name" value="HAMP"/>
    <property type="match status" value="1"/>
</dbReference>
<dbReference type="EMBL" id="FOJI01000001">
    <property type="protein sequence ID" value="SEV82188.1"/>
    <property type="molecule type" value="Genomic_DNA"/>
</dbReference>
<keyword evidence="1" id="KW-0145">Chemotaxis</keyword>
<keyword evidence="3" id="KW-0807">Transducer</keyword>
<dbReference type="PROSITE" id="PS50111">
    <property type="entry name" value="CHEMOTAXIS_TRANSDUC_2"/>
    <property type="match status" value="1"/>
</dbReference>
<gene>
    <name evidence="8" type="ORF">SAMN05421659_10179</name>
</gene>
<dbReference type="STRING" id="99656.SAMN05421659_10179"/>
<dbReference type="GO" id="GO:0005886">
    <property type="term" value="C:plasma membrane"/>
    <property type="evidence" value="ECO:0007669"/>
    <property type="project" value="TreeGrafter"/>
</dbReference>
<feature type="domain" description="Methyl-accepting transducer" evidence="6">
    <location>
        <begin position="303"/>
        <end position="568"/>
    </location>
</feature>
<evidence type="ECO:0000256" key="2">
    <source>
        <dbReference type="ARBA" id="ARBA00029447"/>
    </source>
</evidence>
<reference evidence="8 9" key="1">
    <citation type="submission" date="2016-10" db="EMBL/GenBank/DDBJ databases">
        <authorList>
            <person name="de Groot N.N."/>
        </authorList>
    </citation>
    <scope>NUCLEOTIDE SEQUENCE [LARGE SCALE GENOMIC DNA]</scope>
    <source>
        <strain evidence="8 9">DSM 9179</strain>
    </source>
</reference>
<evidence type="ECO:0000313" key="9">
    <source>
        <dbReference type="Proteomes" id="UP000199701"/>
    </source>
</evidence>
<name>A0A1I0M206_9FIRM</name>
<feature type="compositionally biased region" description="Low complexity" evidence="4">
    <location>
        <begin position="131"/>
        <end position="179"/>
    </location>
</feature>
<dbReference type="AlphaFoldDB" id="A0A1I0M206"/>
<comment type="similarity">
    <text evidence="2">Belongs to the methyl-accepting chemotaxis (MCP) protein family.</text>
</comment>
<dbReference type="GO" id="GO:0007165">
    <property type="term" value="P:signal transduction"/>
    <property type="evidence" value="ECO:0007669"/>
    <property type="project" value="UniProtKB-KW"/>
</dbReference>
<evidence type="ECO:0000256" key="5">
    <source>
        <dbReference type="SAM" id="Phobius"/>
    </source>
</evidence>
<keyword evidence="5" id="KW-1133">Transmembrane helix</keyword>
<dbReference type="SMART" id="SM00304">
    <property type="entry name" value="HAMP"/>
    <property type="match status" value="1"/>
</dbReference>
<proteinExistence type="inferred from homology"/>
<dbReference type="GO" id="GO:0006935">
    <property type="term" value="P:chemotaxis"/>
    <property type="evidence" value="ECO:0007669"/>
    <property type="project" value="UniProtKB-KW"/>
</dbReference>
<dbReference type="PROSITE" id="PS50885">
    <property type="entry name" value="HAMP"/>
    <property type="match status" value="1"/>
</dbReference>
<dbReference type="InterPro" id="IPR004089">
    <property type="entry name" value="MCPsignal_dom"/>
</dbReference>
<accession>A0A1I0M206</accession>
<dbReference type="RefSeq" id="WP_092449447.1">
    <property type="nucleotide sequence ID" value="NZ_FOJI01000001.1"/>
</dbReference>
<dbReference type="Gene3D" id="1.10.287.950">
    <property type="entry name" value="Methyl-accepting chemotaxis protein"/>
    <property type="match status" value="1"/>
</dbReference>
<keyword evidence="5" id="KW-0812">Transmembrane</keyword>
<keyword evidence="9" id="KW-1185">Reference proteome</keyword>
<dbReference type="OrthoDB" id="9760371at2"/>
<dbReference type="InterPro" id="IPR051310">
    <property type="entry name" value="MCP_chemotaxis"/>
</dbReference>
<protein>
    <submittedName>
        <fullName evidence="8">Methyl-accepting chemotaxis protein</fullName>
    </submittedName>
</protein>
<evidence type="ECO:0000256" key="4">
    <source>
        <dbReference type="SAM" id="MobiDB-lite"/>
    </source>
</evidence>
<feature type="transmembrane region" description="Helical" evidence="5">
    <location>
        <begin position="222"/>
        <end position="243"/>
    </location>
</feature>
<evidence type="ECO:0000256" key="1">
    <source>
        <dbReference type="ARBA" id="ARBA00022500"/>
    </source>
</evidence>
<dbReference type="Pfam" id="PF00015">
    <property type="entry name" value="MCPsignal"/>
    <property type="match status" value="1"/>
</dbReference>
<dbReference type="SMART" id="SM00283">
    <property type="entry name" value="MA"/>
    <property type="match status" value="1"/>
</dbReference>
<dbReference type="PANTHER" id="PTHR43531">
    <property type="entry name" value="PROTEIN ICFG"/>
    <property type="match status" value="1"/>
</dbReference>
<dbReference type="PANTHER" id="PTHR43531:SF11">
    <property type="entry name" value="METHYL-ACCEPTING CHEMOTAXIS PROTEIN 3"/>
    <property type="match status" value="1"/>
</dbReference>
<dbReference type="CDD" id="cd06225">
    <property type="entry name" value="HAMP"/>
    <property type="match status" value="1"/>
</dbReference>